<protein>
    <submittedName>
        <fullName evidence="2">Uncharacterized protein</fullName>
    </submittedName>
</protein>
<evidence type="ECO:0000313" key="3">
    <source>
        <dbReference type="Proteomes" id="UP000676194"/>
    </source>
</evidence>
<keyword evidence="3" id="KW-1185">Reference proteome</keyword>
<dbReference type="EMBL" id="CP074694">
    <property type="protein sequence ID" value="QVL32721.1"/>
    <property type="molecule type" value="Genomic_DNA"/>
</dbReference>
<gene>
    <name evidence="2" type="ORF">KIH39_02025</name>
</gene>
<feature type="region of interest" description="Disordered" evidence="1">
    <location>
        <begin position="59"/>
        <end position="85"/>
    </location>
</feature>
<reference evidence="2" key="1">
    <citation type="submission" date="2021-05" db="EMBL/GenBank/DDBJ databases">
        <title>Complete genome sequence of the cellulolytic planctomycete Telmatocola sphagniphila SP2T and characterization of the first cellulase from planctomycetes.</title>
        <authorList>
            <person name="Rakitin A.L."/>
            <person name="Beletsky A.V."/>
            <person name="Naumoff D.G."/>
            <person name="Kulichevskaya I.S."/>
            <person name="Mardanov A.V."/>
            <person name="Ravin N.V."/>
            <person name="Dedysh S.N."/>
        </authorList>
    </citation>
    <scope>NUCLEOTIDE SEQUENCE</scope>
    <source>
        <strain evidence="2">SP2T</strain>
    </source>
</reference>
<accession>A0A8E6B7U4</accession>
<dbReference type="Proteomes" id="UP000676194">
    <property type="component" value="Chromosome"/>
</dbReference>
<sequence length="104" mass="11943">MIWFGYQCHRAEGEERVSVAEIAEQIQKLKSSNTVEVTTPRSGEQRIVIAEEPVTKRLRKRMQREQENPQVGSETYAPIVPNEPNDYRSQVMQNGSGWAKELVI</sequence>
<evidence type="ECO:0000256" key="1">
    <source>
        <dbReference type="SAM" id="MobiDB-lite"/>
    </source>
</evidence>
<name>A0A8E6B7U4_9BACT</name>
<dbReference type="KEGG" id="tsph:KIH39_02025"/>
<dbReference type="RefSeq" id="WP_213497611.1">
    <property type="nucleotide sequence ID" value="NZ_CP074694.1"/>
</dbReference>
<proteinExistence type="predicted"/>
<dbReference type="AlphaFoldDB" id="A0A8E6B7U4"/>
<evidence type="ECO:0000313" key="2">
    <source>
        <dbReference type="EMBL" id="QVL32721.1"/>
    </source>
</evidence>
<organism evidence="2 3">
    <name type="scientific">Telmatocola sphagniphila</name>
    <dbReference type="NCBI Taxonomy" id="1123043"/>
    <lineage>
        <taxon>Bacteria</taxon>
        <taxon>Pseudomonadati</taxon>
        <taxon>Planctomycetota</taxon>
        <taxon>Planctomycetia</taxon>
        <taxon>Gemmatales</taxon>
        <taxon>Gemmataceae</taxon>
    </lineage>
</organism>